<dbReference type="PANTHER" id="PTHR39426:SF1">
    <property type="entry name" value="HOMOLOGY TO DEATH-ON-CURING PROTEIN OF PHAGE P1"/>
    <property type="match status" value="1"/>
</dbReference>
<protein>
    <submittedName>
        <fullName evidence="2">Death-on-curing protein</fullName>
    </submittedName>
</protein>
<dbReference type="NCBIfam" id="TIGR01550">
    <property type="entry name" value="DOC_P1"/>
    <property type="match status" value="1"/>
</dbReference>
<dbReference type="SUPFAM" id="SSF140931">
    <property type="entry name" value="Fic-like"/>
    <property type="match status" value="1"/>
</dbReference>
<proteinExistence type="predicted"/>
<dbReference type="RefSeq" id="WP_189003001.1">
    <property type="nucleotide sequence ID" value="NZ_BMOD01000008.1"/>
</dbReference>
<evidence type="ECO:0000313" key="3">
    <source>
        <dbReference type="Proteomes" id="UP000632222"/>
    </source>
</evidence>
<keyword evidence="3" id="KW-1185">Reference proteome</keyword>
<dbReference type="PIRSF" id="PIRSF018297">
    <property type="entry name" value="Doc"/>
    <property type="match status" value="1"/>
</dbReference>
<dbReference type="InterPro" id="IPR036597">
    <property type="entry name" value="Fido-like_dom_sf"/>
</dbReference>
<comment type="caution">
    <text evidence="2">The sequence shown here is derived from an EMBL/GenBank/DDBJ whole genome shotgun (WGS) entry which is preliminary data.</text>
</comment>
<dbReference type="Proteomes" id="UP000632222">
    <property type="component" value="Unassembled WGS sequence"/>
</dbReference>
<dbReference type="InterPro" id="IPR053737">
    <property type="entry name" value="Type_II_TA_Toxin"/>
</dbReference>
<gene>
    <name evidence="2" type="primary">doc</name>
    <name evidence="2" type="ORF">GCM10008938_24760</name>
</gene>
<name>A0ABQ2D2A5_9DEIO</name>
<dbReference type="EMBL" id="BMOD01000008">
    <property type="protein sequence ID" value="GGJ37720.1"/>
    <property type="molecule type" value="Genomic_DNA"/>
</dbReference>
<reference evidence="3" key="1">
    <citation type="journal article" date="2019" name="Int. J. Syst. Evol. Microbiol.">
        <title>The Global Catalogue of Microorganisms (GCM) 10K type strain sequencing project: providing services to taxonomists for standard genome sequencing and annotation.</title>
        <authorList>
            <consortium name="The Broad Institute Genomics Platform"/>
            <consortium name="The Broad Institute Genome Sequencing Center for Infectious Disease"/>
            <person name="Wu L."/>
            <person name="Ma J."/>
        </authorList>
    </citation>
    <scope>NUCLEOTIDE SEQUENCE [LARGE SCALE GENOMIC DNA]</scope>
    <source>
        <strain evidence="3">JCM 14370</strain>
    </source>
</reference>
<dbReference type="InterPro" id="IPR003812">
    <property type="entry name" value="Fido"/>
</dbReference>
<dbReference type="PANTHER" id="PTHR39426">
    <property type="entry name" value="HOMOLOGY TO DEATH-ON-CURING PROTEIN OF PHAGE P1"/>
    <property type="match status" value="1"/>
</dbReference>
<sequence length="124" mass="13758">MIPLSLDQVLHLHDLNIKHFGGSSGVRDQGLLESALAQPFLSAFGEERYVGLFQKAAAYWYFLARNHPFIDGNKRTALTTALVFLQMHGIKIQTSKTLEDTAVEVATGAHSMEAMASLLEVWQK</sequence>
<dbReference type="PROSITE" id="PS51459">
    <property type="entry name" value="FIDO"/>
    <property type="match status" value="1"/>
</dbReference>
<organism evidence="2 3">
    <name type="scientific">Deinococcus roseus</name>
    <dbReference type="NCBI Taxonomy" id="392414"/>
    <lineage>
        <taxon>Bacteria</taxon>
        <taxon>Thermotogati</taxon>
        <taxon>Deinococcota</taxon>
        <taxon>Deinococci</taxon>
        <taxon>Deinococcales</taxon>
        <taxon>Deinococcaceae</taxon>
        <taxon>Deinococcus</taxon>
    </lineage>
</organism>
<feature type="domain" description="Fido" evidence="1">
    <location>
        <begin position="4"/>
        <end position="124"/>
    </location>
</feature>
<dbReference type="Pfam" id="PF02661">
    <property type="entry name" value="Fic"/>
    <property type="match status" value="1"/>
</dbReference>
<accession>A0ABQ2D2A5</accession>
<evidence type="ECO:0000313" key="2">
    <source>
        <dbReference type="EMBL" id="GGJ37720.1"/>
    </source>
</evidence>
<dbReference type="InterPro" id="IPR006440">
    <property type="entry name" value="Doc"/>
</dbReference>
<evidence type="ECO:0000259" key="1">
    <source>
        <dbReference type="PROSITE" id="PS51459"/>
    </source>
</evidence>
<dbReference type="Gene3D" id="1.20.120.1870">
    <property type="entry name" value="Fic/DOC protein, Fido domain"/>
    <property type="match status" value="1"/>
</dbReference>